<protein>
    <recommendedName>
        <fullName evidence="2">HTH tetR-type domain-containing protein</fullName>
    </recommendedName>
</protein>
<dbReference type="AlphaFoldDB" id="A0A381SA84"/>
<proteinExistence type="predicted"/>
<dbReference type="Pfam" id="PF00440">
    <property type="entry name" value="TetR_N"/>
    <property type="match status" value="1"/>
</dbReference>
<dbReference type="InterPro" id="IPR009057">
    <property type="entry name" value="Homeodomain-like_sf"/>
</dbReference>
<feature type="non-terminal residue" evidence="3">
    <location>
        <position position="1"/>
    </location>
</feature>
<keyword evidence="1" id="KW-0238">DNA-binding</keyword>
<sequence length="202" mass="22400">VASVNSRKLKPLPELTVKHIQVIEQFEELLEQGISNLTMSDIATKLKVSLRTLYEIAPSKEHLIISTLDRVLTNIGQKASTSLQEVQSPLSKLKIYIEIGNEAVGPKITKFTQDLNKINGALEMINYHTDYFIGSIKKLLDEAVEQKEILDIDTQAVAIALGGVPLMISDIYYEGKLALKDTPEATANLVANLILESLERRS</sequence>
<dbReference type="InterPro" id="IPR001647">
    <property type="entry name" value="HTH_TetR"/>
</dbReference>
<evidence type="ECO:0000259" key="2">
    <source>
        <dbReference type="Pfam" id="PF00440"/>
    </source>
</evidence>
<evidence type="ECO:0000256" key="1">
    <source>
        <dbReference type="ARBA" id="ARBA00023125"/>
    </source>
</evidence>
<feature type="domain" description="HTH tetR-type" evidence="2">
    <location>
        <begin position="27"/>
        <end position="64"/>
    </location>
</feature>
<name>A0A381SA84_9ZZZZ</name>
<organism evidence="3">
    <name type="scientific">marine metagenome</name>
    <dbReference type="NCBI Taxonomy" id="408172"/>
    <lineage>
        <taxon>unclassified sequences</taxon>
        <taxon>metagenomes</taxon>
        <taxon>ecological metagenomes</taxon>
    </lineage>
</organism>
<dbReference type="Gene3D" id="1.10.357.10">
    <property type="entry name" value="Tetracycline Repressor, domain 2"/>
    <property type="match status" value="1"/>
</dbReference>
<dbReference type="EMBL" id="UINC01002858">
    <property type="protein sequence ID" value="SVA01000.1"/>
    <property type="molecule type" value="Genomic_DNA"/>
</dbReference>
<accession>A0A381SA84</accession>
<dbReference type="SUPFAM" id="SSF46689">
    <property type="entry name" value="Homeodomain-like"/>
    <property type="match status" value="1"/>
</dbReference>
<reference evidence="3" key="1">
    <citation type="submission" date="2018-05" db="EMBL/GenBank/DDBJ databases">
        <authorList>
            <person name="Lanie J.A."/>
            <person name="Ng W.-L."/>
            <person name="Kazmierczak K.M."/>
            <person name="Andrzejewski T.M."/>
            <person name="Davidsen T.M."/>
            <person name="Wayne K.J."/>
            <person name="Tettelin H."/>
            <person name="Glass J.I."/>
            <person name="Rusch D."/>
            <person name="Podicherti R."/>
            <person name="Tsui H.-C.T."/>
            <person name="Winkler M.E."/>
        </authorList>
    </citation>
    <scope>NUCLEOTIDE SEQUENCE</scope>
</reference>
<gene>
    <name evidence="3" type="ORF">METZ01_LOCUS53854</name>
</gene>
<dbReference type="GO" id="GO:0003677">
    <property type="term" value="F:DNA binding"/>
    <property type="evidence" value="ECO:0007669"/>
    <property type="project" value="UniProtKB-KW"/>
</dbReference>
<dbReference type="Gene3D" id="1.10.10.60">
    <property type="entry name" value="Homeodomain-like"/>
    <property type="match status" value="1"/>
</dbReference>
<evidence type="ECO:0000313" key="3">
    <source>
        <dbReference type="EMBL" id="SVA01000.1"/>
    </source>
</evidence>